<comment type="similarity">
    <text evidence="1 7">Belongs to the peptidase S11 family.</text>
</comment>
<evidence type="ECO:0000256" key="2">
    <source>
        <dbReference type="ARBA" id="ARBA00022729"/>
    </source>
</evidence>
<sequence length="448" mass="47440">MKLRHLAACFVVFALALLVPGAPAFAQDRYAAFVADMDTGEVLHARRPDATRYPASLTKMMTLYMLFEALERGELTLATQLTMSAEAASRPPSKLGVPAGGTISVETAIRALTIRSANDVAVMVAERLSGSETSFASAMTDRAVELGLTATVFRNASGLPDARQRTTARDMARLAHALHRDFPQYFHYFNERSFAHAGRTYTTHNTLVGRVRGVDGLKTGYIRASGFNIAVTAERDGRRLVTVVMGGATGPVRDAHATELVEAAFSTLDARRDGMILASLNSPRISPIREQEILTAELSGLPGPTAMGSAAAGNGEAAPPVRIVVEDIPDLARPGRDAGSDRVRFDSTAPATLPVASASQPAPRAASGGWAVQVGAFGSRAVAQARLETVLGLAPALSGATQVTEEVVRDGRSLWRARFEAIDPATARQVCSDLARLNEACFAVNQGA</sequence>
<evidence type="ECO:0000259" key="9">
    <source>
        <dbReference type="Pfam" id="PF00768"/>
    </source>
</evidence>
<keyword evidence="12" id="KW-1185">Reference proteome</keyword>
<evidence type="ECO:0000256" key="6">
    <source>
        <dbReference type="ARBA" id="ARBA00023316"/>
    </source>
</evidence>
<evidence type="ECO:0000256" key="1">
    <source>
        <dbReference type="ARBA" id="ARBA00007164"/>
    </source>
</evidence>
<organism evidence="11 12">
    <name type="scientific">Glycocaulis abyssi</name>
    <dbReference type="NCBI Taxonomy" id="1433403"/>
    <lineage>
        <taxon>Bacteria</taxon>
        <taxon>Pseudomonadati</taxon>
        <taxon>Pseudomonadota</taxon>
        <taxon>Alphaproteobacteria</taxon>
        <taxon>Maricaulales</taxon>
        <taxon>Maricaulaceae</taxon>
        <taxon>Glycocaulis</taxon>
    </lineage>
</organism>
<protein>
    <submittedName>
        <fullName evidence="11">D-alanyl-D-alanine carboxypeptidase</fullName>
    </submittedName>
</protein>
<dbReference type="RefSeq" id="WP_371394804.1">
    <property type="nucleotide sequence ID" value="NZ_CP163421.1"/>
</dbReference>
<dbReference type="InterPro" id="IPR007730">
    <property type="entry name" value="SPOR-like_dom"/>
</dbReference>
<dbReference type="EMBL" id="JBHSGQ010000001">
    <property type="protein sequence ID" value="MFC4724124.1"/>
    <property type="molecule type" value="Genomic_DNA"/>
</dbReference>
<keyword evidence="4" id="KW-0133">Cell shape</keyword>
<feature type="domain" description="SPOR" evidence="10">
    <location>
        <begin position="366"/>
        <end position="444"/>
    </location>
</feature>
<keyword evidence="2 8" id="KW-0732">Signal</keyword>
<evidence type="ECO:0000256" key="7">
    <source>
        <dbReference type="RuleBase" id="RU004016"/>
    </source>
</evidence>
<evidence type="ECO:0000259" key="10">
    <source>
        <dbReference type="Pfam" id="PF05036"/>
    </source>
</evidence>
<evidence type="ECO:0000313" key="12">
    <source>
        <dbReference type="Proteomes" id="UP001596024"/>
    </source>
</evidence>
<keyword evidence="5" id="KW-0573">Peptidoglycan synthesis</keyword>
<dbReference type="InterPro" id="IPR001967">
    <property type="entry name" value="Peptidase_S11_N"/>
</dbReference>
<dbReference type="Pfam" id="PF05036">
    <property type="entry name" value="SPOR"/>
    <property type="match status" value="1"/>
</dbReference>
<feature type="domain" description="Peptidase S11 D-alanyl-D-alanine carboxypeptidase A N-terminal" evidence="9">
    <location>
        <begin position="31"/>
        <end position="248"/>
    </location>
</feature>
<dbReference type="PANTHER" id="PTHR21581:SF6">
    <property type="entry name" value="TRAFFICKING PROTEIN PARTICLE COMPLEX SUBUNIT 12"/>
    <property type="match status" value="1"/>
</dbReference>
<keyword evidence="6" id="KW-0961">Cell wall biogenesis/degradation</keyword>
<keyword evidence="11" id="KW-0121">Carboxypeptidase</keyword>
<keyword evidence="11" id="KW-0645">Protease</keyword>
<accession>A0ABV9N9E5</accession>
<dbReference type="GO" id="GO:0004180">
    <property type="term" value="F:carboxypeptidase activity"/>
    <property type="evidence" value="ECO:0007669"/>
    <property type="project" value="UniProtKB-KW"/>
</dbReference>
<evidence type="ECO:0000256" key="4">
    <source>
        <dbReference type="ARBA" id="ARBA00022960"/>
    </source>
</evidence>
<evidence type="ECO:0000256" key="3">
    <source>
        <dbReference type="ARBA" id="ARBA00022801"/>
    </source>
</evidence>
<dbReference type="InterPro" id="IPR012338">
    <property type="entry name" value="Beta-lactam/transpept-like"/>
</dbReference>
<dbReference type="SUPFAM" id="SSF56601">
    <property type="entry name" value="beta-lactamase/transpeptidase-like"/>
    <property type="match status" value="1"/>
</dbReference>
<feature type="chain" id="PRO_5045770687" evidence="8">
    <location>
        <begin position="27"/>
        <end position="448"/>
    </location>
</feature>
<evidence type="ECO:0000256" key="8">
    <source>
        <dbReference type="SAM" id="SignalP"/>
    </source>
</evidence>
<gene>
    <name evidence="11" type="ORF">ACFPB0_02355</name>
</gene>
<dbReference type="Proteomes" id="UP001596024">
    <property type="component" value="Unassembled WGS sequence"/>
</dbReference>
<dbReference type="PANTHER" id="PTHR21581">
    <property type="entry name" value="D-ALANYL-D-ALANINE CARBOXYPEPTIDASE"/>
    <property type="match status" value="1"/>
</dbReference>
<evidence type="ECO:0000313" key="11">
    <source>
        <dbReference type="EMBL" id="MFC4724124.1"/>
    </source>
</evidence>
<reference evidence="12" key="1">
    <citation type="journal article" date="2019" name="Int. J. Syst. Evol. Microbiol.">
        <title>The Global Catalogue of Microorganisms (GCM) 10K type strain sequencing project: providing services to taxonomists for standard genome sequencing and annotation.</title>
        <authorList>
            <consortium name="The Broad Institute Genomics Platform"/>
            <consortium name="The Broad Institute Genome Sequencing Center for Infectious Disease"/>
            <person name="Wu L."/>
            <person name="Ma J."/>
        </authorList>
    </citation>
    <scope>NUCLEOTIDE SEQUENCE [LARGE SCALE GENOMIC DNA]</scope>
    <source>
        <strain evidence="12">CCUG 62981</strain>
    </source>
</reference>
<dbReference type="Pfam" id="PF00768">
    <property type="entry name" value="Peptidase_S11"/>
    <property type="match status" value="1"/>
</dbReference>
<comment type="caution">
    <text evidence="11">The sequence shown here is derived from an EMBL/GenBank/DDBJ whole genome shotgun (WGS) entry which is preliminary data.</text>
</comment>
<proteinExistence type="inferred from homology"/>
<feature type="signal peptide" evidence="8">
    <location>
        <begin position="1"/>
        <end position="26"/>
    </location>
</feature>
<keyword evidence="3" id="KW-0378">Hydrolase</keyword>
<dbReference type="PRINTS" id="PR00725">
    <property type="entry name" value="DADACBPTASE1"/>
</dbReference>
<evidence type="ECO:0000256" key="5">
    <source>
        <dbReference type="ARBA" id="ARBA00022984"/>
    </source>
</evidence>
<name>A0ABV9N9E5_9PROT</name>
<dbReference type="InterPro" id="IPR018044">
    <property type="entry name" value="Peptidase_S11"/>
</dbReference>
<dbReference type="Gene3D" id="3.40.710.10">
    <property type="entry name" value="DD-peptidase/beta-lactamase superfamily"/>
    <property type="match status" value="1"/>
</dbReference>